<dbReference type="InterPro" id="IPR054339">
    <property type="entry name" value="GMT_wHTH"/>
</dbReference>
<dbReference type="EMBL" id="CP113865">
    <property type="protein sequence ID" value="WAM33292.1"/>
    <property type="molecule type" value="Genomic_DNA"/>
</dbReference>
<protein>
    <submittedName>
        <fullName evidence="2">Three-Cys-motif partner protein TcmP</fullName>
    </submittedName>
</protein>
<reference evidence="2" key="1">
    <citation type="submission" date="2022-12" db="EMBL/GenBank/DDBJ databases">
        <authorList>
            <person name="Bing R.G."/>
            <person name="Willard D.J."/>
            <person name="Manesh M.J.H."/>
            <person name="Laemthong T."/>
            <person name="Crosby J.R."/>
            <person name="Kelly R.M."/>
        </authorList>
    </citation>
    <scope>NUCLEOTIDE SEQUENCE</scope>
    <source>
        <strain evidence="2">DSM 8990</strain>
    </source>
</reference>
<sequence>MDNEFYNKQTDLSKIKIKLVTDYFLAWLNIISYHWNGKIFYIDLFCGPGCYEDGNISTPLIILEKTLRNQNLLDKVKNKLVFWFNDKNKDFVEKLYKNIEEKYENIQKEFKNFNSPFQIYITNYEMPNKEIEDIIKQIDGPIFAFLDPWGYSGISKNLVDIIVDKKMSECIFFFNYNRIQAAIFNNKVVETVSEIFGEENLDNLRKRLQNSNIYSHDKEMIILDEFVKYFSNNYTRYVVPFCFKKENNQTSHYIVFVTKHPLGQKIMKSIMAQESNNNTTGGYFTYIPSSPQLSFLTYDTFDSEKDNIKERLYKKYKGMELKFEELYAQEGYFTPYTVKQYFQIINELTKEGKVRVTYPPTKTGKERKHSYENLYRYGIVRFEE</sequence>
<feature type="domain" description="GMT-like wHTH" evidence="1">
    <location>
        <begin position="296"/>
        <end position="359"/>
    </location>
</feature>
<proteinExistence type="predicted"/>
<dbReference type="RefSeq" id="WP_045169932.1">
    <property type="nucleotide sequence ID" value="NZ_CP113865.1"/>
</dbReference>
<dbReference type="NCBIfam" id="TIGR04474">
    <property type="entry name" value="tcm_partner"/>
    <property type="match status" value="1"/>
</dbReference>
<dbReference type="Pfam" id="PF22560">
    <property type="entry name" value="GMT-wHTH"/>
    <property type="match status" value="1"/>
</dbReference>
<name>A0ABY7BLW6_9FIRM</name>
<evidence type="ECO:0000259" key="1">
    <source>
        <dbReference type="Pfam" id="PF22560"/>
    </source>
</evidence>
<organism evidence="2 3">
    <name type="scientific">Caldicellulosiruptor morganii</name>
    <dbReference type="NCBI Taxonomy" id="1387555"/>
    <lineage>
        <taxon>Bacteria</taxon>
        <taxon>Bacillati</taxon>
        <taxon>Bacillota</taxon>
        <taxon>Bacillota incertae sedis</taxon>
        <taxon>Caldicellulosiruptorales</taxon>
        <taxon>Caldicellulosiruptoraceae</taxon>
        <taxon>Caldicellulosiruptor</taxon>
    </lineage>
</organism>
<accession>A0ABY7BLW6</accession>
<dbReference type="Proteomes" id="UP001164909">
    <property type="component" value="Chromosome"/>
</dbReference>
<dbReference type="InterPro" id="IPR031009">
    <property type="entry name" value="Tcm_partner"/>
</dbReference>
<keyword evidence="3" id="KW-1185">Reference proteome</keyword>
<gene>
    <name evidence="2" type="primary">tcmP</name>
    <name evidence="2" type="ORF">OTK00_001787</name>
</gene>
<evidence type="ECO:0000313" key="3">
    <source>
        <dbReference type="Proteomes" id="UP001164909"/>
    </source>
</evidence>
<evidence type="ECO:0000313" key="2">
    <source>
        <dbReference type="EMBL" id="WAM33292.1"/>
    </source>
</evidence>